<name>A0A0A9CHE9_ARUDO</name>
<organism evidence="1">
    <name type="scientific">Arundo donax</name>
    <name type="common">Giant reed</name>
    <name type="synonym">Donax arundinaceus</name>
    <dbReference type="NCBI Taxonomy" id="35708"/>
    <lineage>
        <taxon>Eukaryota</taxon>
        <taxon>Viridiplantae</taxon>
        <taxon>Streptophyta</taxon>
        <taxon>Embryophyta</taxon>
        <taxon>Tracheophyta</taxon>
        <taxon>Spermatophyta</taxon>
        <taxon>Magnoliopsida</taxon>
        <taxon>Liliopsida</taxon>
        <taxon>Poales</taxon>
        <taxon>Poaceae</taxon>
        <taxon>PACMAD clade</taxon>
        <taxon>Arundinoideae</taxon>
        <taxon>Arundineae</taxon>
        <taxon>Arundo</taxon>
    </lineage>
</organism>
<reference evidence="1" key="1">
    <citation type="submission" date="2014-09" db="EMBL/GenBank/DDBJ databases">
        <authorList>
            <person name="Magalhaes I.L.F."/>
            <person name="Oliveira U."/>
            <person name="Santos F.R."/>
            <person name="Vidigal T.H.D.A."/>
            <person name="Brescovit A.D."/>
            <person name="Santos A.J."/>
        </authorList>
    </citation>
    <scope>NUCLEOTIDE SEQUENCE</scope>
    <source>
        <tissue evidence="1">Shoot tissue taken approximately 20 cm above the soil surface</tissue>
    </source>
</reference>
<dbReference type="AlphaFoldDB" id="A0A0A9CHE9"/>
<reference evidence="1" key="2">
    <citation type="journal article" date="2015" name="Data Brief">
        <title>Shoot transcriptome of the giant reed, Arundo donax.</title>
        <authorList>
            <person name="Barrero R.A."/>
            <person name="Guerrero F.D."/>
            <person name="Moolhuijzen P."/>
            <person name="Goolsby J.A."/>
            <person name="Tidwell J."/>
            <person name="Bellgard S.E."/>
            <person name="Bellgard M.I."/>
        </authorList>
    </citation>
    <scope>NUCLEOTIDE SEQUENCE</scope>
    <source>
        <tissue evidence="1">Shoot tissue taken approximately 20 cm above the soil surface</tissue>
    </source>
</reference>
<evidence type="ECO:0000313" key="1">
    <source>
        <dbReference type="EMBL" id="JAD70942.1"/>
    </source>
</evidence>
<protein>
    <submittedName>
        <fullName evidence="1">Uncharacterized protein</fullName>
    </submittedName>
</protein>
<accession>A0A0A9CHE9</accession>
<proteinExistence type="predicted"/>
<dbReference type="EMBL" id="GBRH01226953">
    <property type="protein sequence ID" value="JAD70942.1"/>
    <property type="molecule type" value="Transcribed_RNA"/>
</dbReference>
<sequence length="26" mass="3072">MTLDHSTHQPTYRNPKSLIASYQLIR</sequence>